<name>A0A418M224_9BACT</name>
<comment type="caution">
    <text evidence="2">The sequence shown here is derived from an EMBL/GenBank/DDBJ whole genome shotgun (WGS) entry which is preliminary data.</text>
</comment>
<gene>
    <name evidence="2" type="ORF">DYU11_22570</name>
</gene>
<dbReference type="AlphaFoldDB" id="A0A418M224"/>
<feature type="region of interest" description="Disordered" evidence="1">
    <location>
        <begin position="128"/>
        <end position="206"/>
    </location>
</feature>
<dbReference type="RefSeq" id="WP_119670002.1">
    <property type="nucleotide sequence ID" value="NZ_QXED01000007.1"/>
</dbReference>
<evidence type="ECO:0000313" key="3">
    <source>
        <dbReference type="Proteomes" id="UP000283523"/>
    </source>
</evidence>
<feature type="compositionally biased region" description="Low complexity" evidence="1">
    <location>
        <begin position="152"/>
        <end position="170"/>
    </location>
</feature>
<organism evidence="2 3">
    <name type="scientific">Fibrisoma montanum</name>
    <dbReference type="NCBI Taxonomy" id="2305895"/>
    <lineage>
        <taxon>Bacteria</taxon>
        <taxon>Pseudomonadati</taxon>
        <taxon>Bacteroidota</taxon>
        <taxon>Cytophagia</taxon>
        <taxon>Cytophagales</taxon>
        <taxon>Spirosomataceae</taxon>
        <taxon>Fibrisoma</taxon>
    </lineage>
</organism>
<feature type="compositionally biased region" description="Polar residues" evidence="1">
    <location>
        <begin position="139"/>
        <end position="148"/>
    </location>
</feature>
<feature type="compositionally biased region" description="Polar residues" evidence="1">
    <location>
        <begin position="196"/>
        <end position="206"/>
    </location>
</feature>
<reference evidence="2 3" key="1">
    <citation type="submission" date="2018-08" db="EMBL/GenBank/DDBJ databases">
        <title>Fibrisoma montanum sp. nov., isolated from Danxia mountain soil.</title>
        <authorList>
            <person name="Huang Y."/>
        </authorList>
    </citation>
    <scope>NUCLEOTIDE SEQUENCE [LARGE SCALE GENOMIC DNA]</scope>
    <source>
        <strain evidence="2 3">HYT19</strain>
    </source>
</reference>
<sequence length="206" mass="22429">MELTELHRIVSQWYSTGLLSAEDRQAVKIEYARLVGEPGERCQTCASFWNDVLITLRIHLKQNQLPVMSKSRKWMIREDSGHLQVVGEQTIYINTGVEQGVVKLLTDEKAEAILKKYPEYKDIIVRNPDYEEPKKPANGASTAKSPAASNRAKTTAKPATSTAPKPATSKNAAEPADQANADTKEATGSVGDGGEQTATTANSATE</sequence>
<evidence type="ECO:0000256" key="1">
    <source>
        <dbReference type="SAM" id="MobiDB-lite"/>
    </source>
</evidence>
<dbReference type="Proteomes" id="UP000283523">
    <property type="component" value="Unassembled WGS sequence"/>
</dbReference>
<dbReference type="EMBL" id="QXED01000007">
    <property type="protein sequence ID" value="RIV19716.1"/>
    <property type="molecule type" value="Genomic_DNA"/>
</dbReference>
<accession>A0A418M224</accession>
<proteinExistence type="predicted"/>
<dbReference type="OrthoDB" id="9900060at2"/>
<keyword evidence="3" id="KW-1185">Reference proteome</keyword>
<protein>
    <submittedName>
        <fullName evidence="2">Uncharacterized protein</fullName>
    </submittedName>
</protein>
<evidence type="ECO:0000313" key="2">
    <source>
        <dbReference type="EMBL" id="RIV19716.1"/>
    </source>
</evidence>